<evidence type="ECO:0000256" key="9">
    <source>
        <dbReference type="ARBA" id="ARBA00022737"/>
    </source>
</evidence>
<dbReference type="InterPro" id="IPR013656">
    <property type="entry name" value="PAS_4"/>
</dbReference>
<dbReference type="Pfam" id="PF08448">
    <property type="entry name" value="PAS_4"/>
    <property type="match status" value="1"/>
</dbReference>
<dbReference type="GO" id="GO:0004673">
    <property type="term" value="F:protein histidine kinase activity"/>
    <property type="evidence" value="ECO:0007669"/>
    <property type="project" value="UniProtKB-EC"/>
</dbReference>
<dbReference type="PROSITE" id="PS50112">
    <property type="entry name" value="PAS"/>
    <property type="match status" value="2"/>
</dbReference>
<keyword evidence="4" id="KW-0597">Phosphoprotein</keyword>
<keyword evidence="14" id="KW-0843">Virulence</keyword>
<keyword evidence="10" id="KW-0547">Nucleotide-binding</keyword>
<evidence type="ECO:0000256" key="4">
    <source>
        <dbReference type="ARBA" id="ARBA00022553"/>
    </source>
</evidence>
<dbReference type="InterPro" id="IPR000700">
    <property type="entry name" value="PAS-assoc_C"/>
</dbReference>
<dbReference type="InterPro" id="IPR029016">
    <property type="entry name" value="GAF-like_dom_sf"/>
</dbReference>
<keyword evidence="3" id="KW-0600">Photoreceptor protein</keyword>
<dbReference type="RefSeq" id="WP_202093856.1">
    <property type="nucleotide sequence ID" value="NZ_CP061035.1"/>
</dbReference>
<name>A0A974NV98_9SPHN</name>
<dbReference type="CDD" id="cd00130">
    <property type="entry name" value="PAS"/>
    <property type="match status" value="2"/>
</dbReference>
<comment type="catalytic activity">
    <reaction evidence="1">
        <text>ATP + protein L-histidine = ADP + protein N-phospho-L-histidine.</text>
        <dbReference type="EC" id="2.7.13.3"/>
    </reaction>
</comment>
<evidence type="ECO:0000259" key="17">
    <source>
        <dbReference type="PROSITE" id="PS50113"/>
    </source>
</evidence>
<evidence type="ECO:0000256" key="6">
    <source>
        <dbReference type="ARBA" id="ARBA00022630"/>
    </source>
</evidence>
<dbReference type="SMART" id="SM00086">
    <property type="entry name" value="PAC"/>
    <property type="match status" value="3"/>
</dbReference>
<dbReference type="Gene3D" id="3.30.450.20">
    <property type="entry name" value="PAS domain"/>
    <property type="match status" value="3"/>
</dbReference>
<feature type="domain" description="PAC" evidence="17">
    <location>
        <begin position="395"/>
        <end position="447"/>
    </location>
</feature>
<evidence type="ECO:0000256" key="1">
    <source>
        <dbReference type="ARBA" id="ARBA00000085"/>
    </source>
</evidence>
<dbReference type="Pfam" id="PF13185">
    <property type="entry name" value="GAF_2"/>
    <property type="match status" value="1"/>
</dbReference>
<dbReference type="SUPFAM" id="SSF55785">
    <property type="entry name" value="PYP-like sensor domain (PAS domain)"/>
    <property type="match status" value="3"/>
</dbReference>
<evidence type="ECO:0000256" key="14">
    <source>
        <dbReference type="ARBA" id="ARBA00023026"/>
    </source>
</evidence>
<feature type="domain" description="PAS" evidence="16">
    <location>
        <begin position="448"/>
        <end position="519"/>
    </location>
</feature>
<evidence type="ECO:0000313" key="19">
    <source>
        <dbReference type="Proteomes" id="UP000595894"/>
    </source>
</evidence>
<dbReference type="PROSITE" id="PS50113">
    <property type="entry name" value="PAC"/>
    <property type="match status" value="2"/>
</dbReference>
<dbReference type="Gene3D" id="2.10.70.100">
    <property type="match status" value="2"/>
</dbReference>
<dbReference type="Gene3D" id="3.30.565.10">
    <property type="entry name" value="Histidine kinase-like ATPase, C-terminal domain"/>
    <property type="match status" value="1"/>
</dbReference>
<proteinExistence type="predicted"/>
<dbReference type="Pfam" id="PF07536">
    <property type="entry name" value="HWE_HK"/>
    <property type="match status" value="1"/>
</dbReference>
<feature type="domain" description="PAS" evidence="16">
    <location>
        <begin position="319"/>
        <end position="391"/>
    </location>
</feature>
<evidence type="ECO:0000256" key="7">
    <source>
        <dbReference type="ARBA" id="ARBA00022643"/>
    </source>
</evidence>
<dbReference type="InterPro" id="IPR013655">
    <property type="entry name" value="PAS_fold_3"/>
</dbReference>
<evidence type="ECO:0000256" key="11">
    <source>
        <dbReference type="ARBA" id="ARBA00022777"/>
    </source>
</evidence>
<dbReference type="Gene3D" id="3.30.450.40">
    <property type="match status" value="1"/>
</dbReference>
<keyword evidence="6" id="KW-0285">Flavoprotein</keyword>
<protein>
    <recommendedName>
        <fullName evidence="2">histidine kinase</fullName>
        <ecNumber evidence="2">2.7.13.3</ecNumber>
    </recommendedName>
</protein>
<evidence type="ECO:0000256" key="10">
    <source>
        <dbReference type="ARBA" id="ARBA00022741"/>
    </source>
</evidence>
<feature type="domain" description="PAC" evidence="17">
    <location>
        <begin position="522"/>
        <end position="574"/>
    </location>
</feature>
<dbReference type="PANTHER" id="PTHR41523">
    <property type="entry name" value="TWO-COMPONENT SYSTEM SENSOR PROTEIN"/>
    <property type="match status" value="1"/>
</dbReference>
<dbReference type="InterPro" id="IPR000014">
    <property type="entry name" value="PAS"/>
</dbReference>
<dbReference type="Pfam" id="PF08447">
    <property type="entry name" value="PAS_3"/>
    <property type="match status" value="2"/>
</dbReference>
<evidence type="ECO:0000256" key="13">
    <source>
        <dbReference type="ARBA" id="ARBA00022991"/>
    </source>
</evidence>
<dbReference type="SMART" id="SM00091">
    <property type="entry name" value="PAS"/>
    <property type="match status" value="3"/>
</dbReference>
<dbReference type="KEGG" id="sari:H5J25_00785"/>
<dbReference type="Proteomes" id="UP000595894">
    <property type="component" value="Chromosome"/>
</dbReference>
<keyword evidence="11" id="KW-0418">Kinase</keyword>
<evidence type="ECO:0000256" key="12">
    <source>
        <dbReference type="ARBA" id="ARBA00022840"/>
    </source>
</evidence>
<dbReference type="InterPro" id="IPR035965">
    <property type="entry name" value="PAS-like_dom_sf"/>
</dbReference>
<evidence type="ECO:0000256" key="3">
    <source>
        <dbReference type="ARBA" id="ARBA00022543"/>
    </source>
</evidence>
<evidence type="ECO:0000259" key="16">
    <source>
        <dbReference type="PROSITE" id="PS50112"/>
    </source>
</evidence>
<dbReference type="SMART" id="SM00065">
    <property type="entry name" value="GAF"/>
    <property type="match status" value="1"/>
</dbReference>
<dbReference type="SUPFAM" id="SSF55874">
    <property type="entry name" value="ATPase domain of HSP90 chaperone/DNA topoisomerase II/histidine kinase"/>
    <property type="match status" value="1"/>
</dbReference>
<dbReference type="InterPro" id="IPR036890">
    <property type="entry name" value="HATPase_C_sf"/>
</dbReference>
<dbReference type="SMART" id="SM00911">
    <property type="entry name" value="HWE_HK"/>
    <property type="match status" value="1"/>
</dbReference>
<keyword evidence="15" id="KW-0675">Receptor</keyword>
<evidence type="ECO:0000256" key="5">
    <source>
        <dbReference type="ARBA" id="ARBA00022606"/>
    </source>
</evidence>
<evidence type="ECO:0000256" key="2">
    <source>
        <dbReference type="ARBA" id="ARBA00012438"/>
    </source>
</evidence>
<gene>
    <name evidence="18" type="ORF">H5J25_00785</name>
</gene>
<keyword evidence="12" id="KW-0067">ATP-binding</keyword>
<evidence type="ECO:0000256" key="8">
    <source>
        <dbReference type="ARBA" id="ARBA00022679"/>
    </source>
</evidence>
<reference evidence="19" key="1">
    <citation type="submission" date="2020-09" db="EMBL/GenBank/DDBJ databases">
        <title>Sphingomonas sp., a new species isolated from pork steak.</title>
        <authorList>
            <person name="Heidler von Heilborn D."/>
        </authorList>
    </citation>
    <scope>NUCLEOTIDE SEQUENCE [LARGE SCALE GENOMIC DNA]</scope>
</reference>
<accession>A0A974NV98</accession>
<dbReference type="SUPFAM" id="SSF55781">
    <property type="entry name" value="GAF domain-like"/>
    <property type="match status" value="1"/>
</dbReference>
<dbReference type="PANTHER" id="PTHR41523:SF7">
    <property type="entry name" value="HISTIDINE KINASE"/>
    <property type="match status" value="1"/>
</dbReference>
<dbReference type="InterPro" id="IPR011102">
    <property type="entry name" value="Sig_transdc_His_kinase_HWE"/>
</dbReference>
<dbReference type="InterPro" id="IPR003018">
    <property type="entry name" value="GAF"/>
</dbReference>
<dbReference type="InterPro" id="IPR001610">
    <property type="entry name" value="PAC"/>
</dbReference>
<keyword evidence="7" id="KW-0288">FMN</keyword>
<keyword evidence="19" id="KW-1185">Reference proteome</keyword>
<keyword evidence="5" id="KW-0716">Sensory transduction</keyword>
<dbReference type="EC" id="2.7.13.3" evidence="2"/>
<keyword evidence="8" id="KW-0808">Transferase</keyword>
<keyword evidence="9" id="KW-0677">Repeat</keyword>
<dbReference type="GO" id="GO:0005524">
    <property type="term" value="F:ATP binding"/>
    <property type="evidence" value="ECO:0007669"/>
    <property type="project" value="UniProtKB-KW"/>
</dbReference>
<evidence type="ECO:0000313" key="18">
    <source>
        <dbReference type="EMBL" id="QQV77407.1"/>
    </source>
</evidence>
<evidence type="ECO:0000256" key="15">
    <source>
        <dbReference type="ARBA" id="ARBA00023170"/>
    </source>
</evidence>
<organism evidence="18 19">
    <name type="scientific">Sphingomonas aliaeris</name>
    <dbReference type="NCBI Taxonomy" id="2759526"/>
    <lineage>
        <taxon>Bacteria</taxon>
        <taxon>Pseudomonadati</taxon>
        <taxon>Pseudomonadota</taxon>
        <taxon>Alphaproteobacteria</taxon>
        <taxon>Sphingomonadales</taxon>
        <taxon>Sphingomonadaceae</taxon>
        <taxon>Sphingomonas</taxon>
    </lineage>
</organism>
<dbReference type="AlphaFoldDB" id="A0A974NV98"/>
<dbReference type="NCBIfam" id="TIGR00229">
    <property type="entry name" value="sensory_box"/>
    <property type="match status" value="2"/>
</dbReference>
<dbReference type="EMBL" id="CP061035">
    <property type="protein sequence ID" value="QQV77407.1"/>
    <property type="molecule type" value="Genomic_DNA"/>
</dbReference>
<keyword evidence="13" id="KW-0157">Chromophore</keyword>
<dbReference type="GO" id="GO:0009881">
    <property type="term" value="F:photoreceptor activity"/>
    <property type="evidence" value="ECO:0007669"/>
    <property type="project" value="UniProtKB-KW"/>
</dbReference>
<sequence length="792" mass="88199">MMGRMVREFAWSSTVLGAPEGWPQPLKTLVDVMLNSNQPMFIVWGADRTLLYNDAYAEILANKHPAALGRDFLKVWHEIEGDLRPLVDTVLSGQSVHMDDIALTMQRRGFAEQTHFAFSYTPVRDEDGSIAGFFCPCNEITRQVLADRRQNLQSALDASLRDLDDIEDIVVRASRLLAEAIRAPYAAYVRVEGDQRHVVVRGEWNACDVATLTGRHDARDYGTTFLTALREGQAIMVSDTAQDPRTNEAGVLERFQALGIAALINVPLVRAGKIVANALVHSTQPRVWTDVEVDLVRDMAERVWSALERVSAEAKARDTNQRYRIAALATNDAIWDWDLQSNSVLWNEALYAAYRYAPEEVEHTGDWWISRIHPDDRARVEHSIHAVIESTEEHWTEEYRFLRGDGSFADVLDRGYVARDPQGTPLRMIGAMLDLTERKLAKEALQAEEERLSFALDAGGLGAWELDLAADTLTTSPQCRENFGRKPGDAFSYADLRDAVHPDDRERQDQELRLSIAECRDYNIDVRVIWPDAQIRWINLRGRPVFDAAGDAVRIAGISIDVTHRTRASLHQRLLIDELNHRVKNTLATIQSIAMQTFRTDEQGGGAPASQRALFESRLLALSNVHDVLTRENWEGARLRDVVLEAVAAHGGGDQNAFTVQGPDWRLSPKMALSLSMALHELCTNAAKYGALTVPGGHVTIRWTIDQNGAAPCLMLNWSEHGGPPVTPPLRKGFGTRLIERQLARELRGSVELTYAPEGVTCTIEAPLAETATASHPNLAQALTANGDRDGS</sequence>